<reference evidence="1" key="2">
    <citation type="journal article" date="2014" name="PLoS Genet.">
        <title>Signature gene expression reveals novel clues to the molecular mechanisms of dimorphic transition in Penicillium marneffei.</title>
        <authorList>
            <person name="Yang E."/>
            <person name="Wang G."/>
            <person name="Cai J."/>
            <person name="Woo P.C."/>
            <person name="Lau S.K."/>
            <person name="Yuen K.-Y."/>
            <person name="Chow W.-N."/>
            <person name="Lin X."/>
        </authorList>
    </citation>
    <scope>NUCLEOTIDE SEQUENCE</scope>
    <source>
        <strain evidence="1">PM1</strain>
    </source>
</reference>
<proteinExistence type="predicted"/>
<reference key="1">
    <citation type="journal article" date="2014" name="PLoS Genet.">
        <title>Signature Gene Expression Reveals Novel Clues to the Molecular Mechanisms of Dimorphic Transition in Penicillium marneffei.</title>
        <authorList>
            <person name="Yang E."/>
            <person name="Wang G."/>
            <person name="Cai J."/>
            <person name="Woo P.C."/>
            <person name="Lau S.K."/>
            <person name="Yuen K.-Y."/>
            <person name="Chow W.-N."/>
            <person name="Lin X."/>
        </authorList>
    </citation>
    <scope>NUCLEOTIDE SEQUENCE [LARGE SCALE GENOMIC DNA]</scope>
    <source>
        <strain>PM1</strain>
    </source>
</reference>
<comment type="caution">
    <text evidence="1">The sequence shown here is derived from an EMBL/GenBank/DDBJ whole genome shotgun (WGS) entry which is preliminary data.</text>
</comment>
<dbReference type="EMBL" id="JPOX01000119">
    <property type="protein sequence ID" value="KFX40736.1"/>
    <property type="molecule type" value="Genomic_DNA"/>
</dbReference>
<accession>A0A093V1T1</accession>
<sequence>MSLPEASRTLVEGVTTRPERVVVGSSTIASAITGSAPRAESSVMNFCDYPIFVWPAGPPAGQNIMLHPNAHYAEHMYVSAGGVELKITTTPDVTPSALSAKRFYGVEVGQEVAAPESLGVETLRISIYMFAKSPITP</sequence>
<organism evidence="1">
    <name type="scientific">Talaromyces marneffei PM1</name>
    <dbReference type="NCBI Taxonomy" id="1077442"/>
    <lineage>
        <taxon>Eukaryota</taxon>
        <taxon>Fungi</taxon>
        <taxon>Dikarya</taxon>
        <taxon>Ascomycota</taxon>
        <taxon>Pezizomycotina</taxon>
        <taxon>Eurotiomycetes</taxon>
        <taxon>Eurotiomycetidae</taxon>
        <taxon>Eurotiales</taxon>
        <taxon>Trichocomaceae</taxon>
        <taxon>Talaromyces</taxon>
        <taxon>Talaromyces sect. Talaromyces</taxon>
    </lineage>
</organism>
<gene>
    <name evidence="1" type="ORF">GQ26_1190010</name>
</gene>
<name>A0A093V1T1_TALMA</name>
<protein>
    <submittedName>
        <fullName evidence="1">Uncharacterized protein</fullName>
    </submittedName>
</protein>
<dbReference type="Pfam" id="PF04681">
    <property type="entry name" value="Bys1"/>
    <property type="match status" value="1"/>
</dbReference>
<dbReference type="AlphaFoldDB" id="A0A093V1T1"/>
<evidence type="ECO:0000313" key="1">
    <source>
        <dbReference type="EMBL" id="KFX40736.1"/>
    </source>
</evidence>
<dbReference type="InterPro" id="IPR006771">
    <property type="entry name" value="CetA-like"/>
</dbReference>
<dbReference type="HOGENOM" id="CLU_1866459_0_0_1"/>